<reference evidence="1" key="1">
    <citation type="submission" date="2023-06" db="EMBL/GenBank/DDBJ databases">
        <title>Genome-scale phylogeny and comparative genomics of the fungal order Sordariales.</title>
        <authorList>
            <consortium name="Lawrence Berkeley National Laboratory"/>
            <person name="Hensen N."/>
            <person name="Bonometti L."/>
            <person name="Westerberg I."/>
            <person name="Brannstrom I.O."/>
            <person name="Guillou S."/>
            <person name="Cros-Aarteil S."/>
            <person name="Calhoun S."/>
            <person name="Haridas S."/>
            <person name="Kuo A."/>
            <person name="Mondo S."/>
            <person name="Pangilinan J."/>
            <person name="Riley R."/>
            <person name="Labutti K."/>
            <person name="Andreopoulos B."/>
            <person name="Lipzen A."/>
            <person name="Chen C."/>
            <person name="Yanf M."/>
            <person name="Daum C."/>
            <person name="Ng V."/>
            <person name="Clum A."/>
            <person name="Steindorff A."/>
            <person name="Ohm R."/>
            <person name="Martin F."/>
            <person name="Silar P."/>
            <person name="Natvig D."/>
            <person name="Lalanne C."/>
            <person name="Gautier V."/>
            <person name="Ament-Velasquez S.L."/>
            <person name="Kruys A."/>
            <person name="Hutchinson M.I."/>
            <person name="Powell A.J."/>
            <person name="Barry K."/>
            <person name="Miller A.N."/>
            <person name="Grigoriev I.V."/>
            <person name="Debuchy R."/>
            <person name="Gladieux P."/>
            <person name="Thoren M.H."/>
            <person name="Johannesson H."/>
        </authorList>
    </citation>
    <scope>NUCLEOTIDE SEQUENCE</scope>
    <source>
        <strain evidence="1">SMH2532-1</strain>
    </source>
</reference>
<dbReference type="Proteomes" id="UP001174936">
    <property type="component" value="Unassembled WGS sequence"/>
</dbReference>
<comment type="caution">
    <text evidence="1">The sequence shown here is derived from an EMBL/GenBank/DDBJ whole genome shotgun (WGS) entry which is preliminary data.</text>
</comment>
<proteinExistence type="predicted"/>
<dbReference type="EMBL" id="JAULSV010000001">
    <property type="protein sequence ID" value="KAK0655839.1"/>
    <property type="molecule type" value="Genomic_DNA"/>
</dbReference>
<evidence type="ECO:0000313" key="1">
    <source>
        <dbReference type="EMBL" id="KAK0655839.1"/>
    </source>
</evidence>
<protein>
    <submittedName>
        <fullName evidence="1">Uncharacterized protein</fullName>
    </submittedName>
</protein>
<name>A0AA39YNQ7_9PEZI</name>
<evidence type="ECO:0000313" key="2">
    <source>
        <dbReference type="Proteomes" id="UP001174936"/>
    </source>
</evidence>
<sequence length="210" mass="23915">MRATSWQRDNRLAGYFVPSVAGFKIGAVDVTLCLRRIAYEYPRWIKSDLDPHLSWAGRMCCLLILGSDSRKPKASIHSTRHGAGPRQRYFDVFFWLPLHPPTIECRTRTGSRARNSDRVVIAAVLSLCYVRARERGSDLLRQLCCCRRSPRAYLAPPPGKCRARPVKDFCRWHLCLLASVRSISAWNCLELLSASELRRSPWVGDKPDTG</sequence>
<gene>
    <name evidence="1" type="ORF">B0T16DRAFT_19947</name>
</gene>
<dbReference type="AlphaFoldDB" id="A0AA39YNQ7"/>
<accession>A0AA39YNQ7</accession>
<organism evidence="1 2">
    <name type="scientific">Cercophora newfieldiana</name>
    <dbReference type="NCBI Taxonomy" id="92897"/>
    <lineage>
        <taxon>Eukaryota</taxon>
        <taxon>Fungi</taxon>
        <taxon>Dikarya</taxon>
        <taxon>Ascomycota</taxon>
        <taxon>Pezizomycotina</taxon>
        <taxon>Sordariomycetes</taxon>
        <taxon>Sordariomycetidae</taxon>
        <taxon>Sordariales</taxon>
        <taxon>Lasiosphaeriaceae</taxon>
        <taxon>Cercophora</taxon>
    </lineage>
</organism>
<keyword evidence="2" id="KW-1185">Reference proteome</keyword>